<feature type="transmembrane region" description="Helical" evidence="1">
    <location>
        <begin position="51"/>
        <end position="68"/>
    </location>
</feature>
<proteinExistence type="predicted"/>
<dbReference type="GeneID" id="95322444"/>
<evidence type="ECO:0000313" key="2">
    <source>
        <dbReference type="EMBL" id="MCS6524283.1"/>
    </source>
</evidence>
<dbReference type="EMBL" id="JANVAD010000014">
    <property type="protein sequence ID" value="MCS6524283.1"/>
    <property type="molecule type" value="Genomic_DNA"/>
</dbReference>
<dbReference type="Proteomes" id="UP001652264">
    <property type="component" value="Unassembled WGS sequence"/>
</dbReference>
<dbReference type="SUPFAM" id="SSF103473">
    <property type="entry name" value="MFS general substrate transporter"/>
    <property type="match status" value="1"/>
</dbReference>
<reference evidence="2 3" key="1">
    <citation type="submission" date="2022-08" db="EMBL/GenBank/DDBJ databases">
        <title>Taxonomy of Curtobacterium flaccumfaciens.</title>
        <authorList>
            <person name="Osdaghi E."/>
            <person name="Taghavi S.M."/>
            <person name="Hamidizade M."/>
            <person name="Abachi H."/>
            <person name="Fazliarab A."/>
            <person name="Baeyen S."/>
            <person name="Portier P."/>
            <person name="Van Vaerenbergh J."/>
            <person name="Jacques M.-A."/>
        </authorList>
    </citation>
    <scope>NUCLEOTIDE SEQUENCE [LARGE SCALE GENOMIC DNA]</scope>
    <source>
        <strain evidence="2 3">LMG8786T</strain>
    </source>
</reference>
<keyword evidence="1" id="KW-1133">Transmembrane helix</keyword>
<feature type="transmembrane region" description="Helical" evidence="1">
    <location>
        <begin position="23"/>
        <end position="45"/>
    </location>
</feature>
<protein>
    <submittedName>
        <fullName evidence="2">MFS transporter</fullName>
    </submittedName>
</protein>
<sequence>MIYLPAANAVMAEAPHPRIRGRAIGVFQTASSIGMALFPLTLGLLDSRTPWLLWLIATCVFVAAAWAWREAVRGLPQRVRVAELTDVDA</sequence>
<evidence type="ECO:0000256" key="1">
    <source>
        <dbReference type="SAM" id="Phobius"/>
    </source>
</evidence>
<keyword evidence="1" id="KW-0812">Transmembrane</keyword>
<dbReference type="InterPro" id="IPR036259">
    <property type="entry name" value="MFS_trans_sf"/>
</dbReference>
<gene>
    <name evidence="2" type="ORF">NYQ28_17080</name>
</gene>
<dbReference type="RefSeq" id="WP_141859567.1">
    <property type="nucleotide sequence ID" value="NZ_BMNV01000022.1"/>
</dbReference>
<comment type="caution">
    <text evidence="2">The sequence shown here is derived from an EMBL/GenBank/DDBJ whole genome shotgun (WGS) entry which is preliminary data.</text>
</comment>
<dbReference type="Pfam" id="PF07690">
    <property type="entry name" value="MFS_1"/>
    <property type="match status" value="1"/>
</dbReference>
<keyword evidence="3" id="KW-1185">Reference proteome</keyword>
<accession>A0ABT2HLZ6</accession>
<name>A0ABT2HLZ6_9MICO</name>
<evidence type="ECO:0000313" key="3">
    <source>
        <dbReference type="Proteomes" id="UP001652264"/>
    </source>
</evidence>
<dbReference type="InterPro" id="IPR011701">
    <property type="entry name" value="MFS"/>
</dbReference>
<dbReference type="Gene3D" id="1.20.1250.20">
    <property type="entry name" value="MFS general substrate transporter like domains"/>
    <property type="match status" value="1"/>
</dbReference>
<organism evidence="2 3">
    <name type="scientific">Curtobacterium citreum</name>
    <dbReference type="NCBI Taxonomy" id="2036"/>
    <lineage>
        <taxon>Bacteria</taxon>
        <taxon>Bacillati</taxon>
        <taxon>Actinomycetota</taxon>
        <taxon>Actinomycetes</taxon>
        <taxon>Micrococcales</taxon>
        <taxon>Microbacteriaceae</taxon>
        <taxon>Curtobacterium</taxon>
    </lineage>
</organism>
<keyword evidence="1" id="KW-0472">Membrane</keyword>